<accession>A0A9X1K0M3</accession>
<sequence>MAKFRKKPVVIDAAYYDGNLVGDVIANGKVIKGSCPGWFPGLVREVSAEPASGELRENEVCRCGSFLYIGTLEGIHCANPGDWIIRGVAGEIYPCKPEIFAATYDAA</sequence>
<protein>
    <submittedName>
        <fullName evidence="1">Uncharacterized protein</fullName>
    </submittedName>
</protein>
<comment type="caution">
    <text evidence="1">The sequence shown here is derived from an EMBL/GenBank/DDBJ whole genome shotgun (WGS) entry which is preliminary data.</text>
</comment>
<dbReference type="EMBL" id="JAHXDN010000010">
    <property type="protein sequence ID" value="MBW4710716.1"/>
    <property type="molecule type" value="Genomic_DNA"/>
</dbReference>
<reference evidence="1" key="1">
    <citation type="submission" date="2021-07" db="EMBL/GenBank/DDBJ databases">
        <title>Roseobacter insulae sp. nov., isolated from a tidal flat.</title>
        <authorList>
            <person name="Park S."/>
            <person name="Yoon J.-H."/>
        </authorList>
    </citation>
    <scope>NUCLEOTIDE SEQUENCE</scope>
    <source>
        <strain evidence="1">YSTF-M11</strain>
    </source>
</reference>
<dbReference type="AlphaFoldDB" id="A0A9X1K0M3"/>
<gene>
    <name evidence="1" type="ORF">KX928_23245</name>
</gene>
<keyword evidence="2" id="KW-1185">Reference proteome</keyword>
<proteinExistence type="predicted"/>
<evidence type="ECO:0000313" key="1">
    <source>
        <dbReference type="EMBL" id="MBW4710716.1"/>
    </source>
</evidence>
<organism evidence="1 2">
    <name type="scientific">Roseobacter insulae</name>
    <dbReference type="NCBI Taxonomy" id="2859783"/>
    <lineage>
        <taxon>Bacteria</taxon>
        <taxon>Pseudomonadati</taxon>
        <taxon>Pseudomonadota</taxon>
        <taxon>Alphaproteobacteria</taxon>
        <taxon>Rhodobacterales</taxon>
        <taxon>Roseobacteraceae</taxon>
        <taxon>Roseobacter</taxon>
    </lineage>
</organism>
<dbReference type="Proteomes" id="UP001138661">
    <property type="component" value="Unassembled WGS sequence"/>
</dbReference>
<evidence type="ECO:0000313" key="2">
    <source>
        <dbReference type="Proteomes" id="UP001138661"/>
    </source>
</evidence>
<name>A0A9X1K0M3_9RHOB</name>
<dbReference type="RefSeq" id="WP_219507808.1">
    <property type="nucleotide sequence ID" value="NZ_JAHXDN010000010.1"/>
</dbReference>